<name>A0A8T3AZ81_DENNO</name>
<protein>
    <submittedName>
        <fullName evidence="1">Uncharacterized protein</fullName>
    </submittedName>
</protein>
<comment type="caution">
    <text evidence="1">The sequence shown here is derived from an EMBL/GenBank/DDBJ whole genome shotgun (WGS) entry which is preliminary data.</text>
</comment>
<organism evidence="1 2">
    <name type="scientific">Dendrobium nobile</name>
    <name type="common">Orchid</name>
    <dbReference type="NCBI Taxonomy" id="94219"/>
    <lineage>
        <taxon>Eukaryota</taxon>
        <taxon>Viridiplantae</taxon>
        <taxon>Streptophyta</taxon>
        <taxon>Embryophyta</taxon>
        <taxon>Tracheophyta</taxon>
        <taxon>Spermatophyta</taxon>
        <taxon>Magnoliopsida</taxon>
        <taxon>Liliopsida</taxon>
        <taxon>Asparagales</taxon>
        <taxon>Orchidaceae</taxon>
        <taxon>Epidendroideae</taxon>
        <taxon>Malaxideae</taxon>
        <taxon>Dendrobiinae</taxon>
        <taxon>Dendrobium</taxon>
    </lineage>
</organism>
<dbReference type="AlphaFoldDB" id="A0A8T3AZ81"/>
<keyword evidence="2" id="KW-1185">Reference proteome</keyword>
<reference evidence="1" key="1">
    <citation type="journal article" date="2022" name="Front. Genet.">
        <title>Chromosome-Scale Assembly of the Dendrobium nobile Genome Provides Insights Into the Molecular Mechanism of the Biosynthesis of the Medicinal Active Ingredient of Dendrobium.</title>
        <authorList>
            <person name="Xu Q."/>
            <person name="Niu S.-C."/>
            <person name="Li K.-L."/>
            <person name="Zheng P.-J."/>
            <person name="Zhang X.-J."/>
            <person name="Jia Y."/>
            <person name="Liu Y."/>
            <person name="Niu Y.-X."/>
            <person name="Yu L.-H."/>
            <person name="Chen D.-F."/>
            <person name="Zhang G.-Q."/>
        </authorList>
    </citation>
    <scope>NUCLEOTIDE SEQUENCE</scope>
    <source>
        <tissue evidence="1">Leaf</tissue>
    </source>
</reference>
<accession>A0A8T3AZ81</accession>
<evidence type="ECO:0000313" key="2">
    <source>
        <dbReference type="Proteomes" id="UP000829196"/>
    </source>
</evidence>
<sequence length="70" mass="8027">MKGGELIQLLILLKNLDIYFCYFGNWESICSAASENFCNNLFNLAGSIELAYCYNKVEPAYASMCEHFRK</sequence>
<dbReference type="Proteomes" id="UP000829196">
    <property type="component" value="Unassembled WGS sequence"/>
</dbReference>
<evidence type="ECO:0000313" key="1">
    <source>
        <dbReference type="EMBL" id="KAI0501410.1"/>
    </source>
</evidence>
<dbReference type="EMBL" id="JAGYWB010000012">
    <property type="protein sequence ID" value="KAI0501410.1"/>
    <property type="molecule type" value="Genomic_DNA"/>
</dbReference>
<gene>
    <name evidence="1" type="ORF">KFK09_016355</name>
</gene>
<proteinExistence type="predicted"/>